<dbReference type="InterPro" id="IPR011990">
    <property type="entry name" value="TPR-like_helical_dom_sf"/>
</dbReference>
<dbReference type="PANTHER" id="PTHR16305">
    <property type="entry name" value="TESTICULAR SOLUBLE ADENYLYL CYCLASE"/>
    <property type="match status" value="1"/>
</dbReference>
<dbReference type="SUPFAM" id="SSF48452">
    <property type="entry name" value="TPR-like"/>
    <property type="match status" value="1"/>
</dbReference>
<dbReference type="InterPro" id="IPR001054">
    <property type="entry name" value="A/G_cyclase"/>
</dbReference>
<dbReference type="InterPro" id="IPR027417">
    <property type="entry name" value="P-loop_NTPase"/>
</dbReference>
<dbReference type="CDD" id="cd09487">
    <property type="entry name" value="SAM_superfamily"/>
    <property type="match status" value="1"/>
</dbReference>
<evidence type="ECO:0000256" key="2">
    <source>
        <dbReference type="ARBA" id="ARBA00022840"/>
    </source>
</evidence>
<dbReference type="SUPFAM" id="SSF55073">
    <property type="entry name" value="Nucleotide cyclase"/>
    <property type="match status" value="1"/>
</dbReference>
<dbReference type="OrthoDB" id="9785312at2"/>
<dbReference type="SUPFAM" id="SSF47769">
    <property type="entry name" value="SAM/Pointed domain"/>
    <property type="match status" value="1"/>
</dbReference>
<dbReference type="RefSeq" id="WP_071911057.1">
    <property type="nucleotide sequence ID" value="NZ_CP017637.1"/>
</dbReference>
<gene>
    <name evidence="5" type="ORF">BKD09_16160</name>
</gene>
<dbReference type="GO" id="GO:0009190">
    <property type="term" value="P:cyclic nucleotide biosynthetic process"/>
    <property type="evidence" value="ECO:0007669"/>
    <property type="project" value="InterPro"/>
</dbReference>
<dbReference type="Pfam" id="PF00211">
    <property type="entry name" value="Guanylate_cyc"/>
    <property type="match status" value="1"/>
</dbReference>
<feature type="domain" description="Guanylate cyclase" evidence="4">
    <location>
        <begin position="90"/>
        <end position="216"/>
    </location>
</feature>
<organism evidence="5 6">
    <name type="scientific">Bradyrhizobium japonicum</name>
    <dbReference type="NCBI Taxonomy" id="375"/>
    <lineage>
        <taxon>Bacteria</taxon>
        <taxon>Pseudomonadati</taxon>
        <taxon>Pseudomonadota</taxon>
        <taxon>Alphaproteobacteria</taxon>
        <taxon>Hyphomicrobiales</taxon>
        <taxon>Nitrobacteraceae</taxon>
        <taxon>Bradyrhizobium</taxon>
    </lineage>
</organism>
<name>A0A1L3F998_BRAJP</name>
<keyword evidence="2" id="KW-0067">ATP-binding</keyword>
<dbReference type="SMART" id="SM00454">
    <property type="entry name" value="SAM"/>
    <property type="match status" value="1"/>
</dbReference>
<accession>A0A1L3F998</accession>
<evidence type="ECO:0000313" key="5">
    <source>
        <dbReference type="EMBL" id="APG09869.1"/>
    </source>
</evidence>
<dbReference type="PANTHER" id="PTHR16305:SF28">
    <property type="entry name" value="GUANYLATE CYCLASE DOMAIN-CONTAINING PROTEIN"/>
    <property type="match status" value="1"/>
</dbReference>
<dbReference type="SUPFAM" id="SSF52540">
    <property type="entry name" value="P-loop containing nucleoside triphosphate hydrolases"/>
    <property type="match status" value="1"/>
</dbReference>
<reference evidence="5 6" key="1">
    <citation type="submission" date="2016-11" db="EMBL/GenBank/DDBJ databases">
        <title>Complete Genome Sequence of Bradyrhizobium sp. strain J5, an isolated from soybean nodule in Hokkaido.</title>
        <authorList>
            <person name="Kanehara K."/>
        </authorList>
    </citation>
    <scope>NUCLEOTIDE SEQUENCE [LARGE SCALE GENOMIC DNA]</scope>
    <source>
        <strain evidence="5 6">J5</strain>
    </source>
</reference>
<evidence type="ECO:0000259" key="3">
    <source>
        <dbReference type="PROSITE" id="PS50105"/>
    </source>
</evidence>
<protein>
    <recommendedName>
        <fullName evidence="7">Adenylate/guanylate cyclase domain-containing protein</fullName>
    </recommendedName>
</protein>
<dbReference type="GO" id="GO:0004016">
    <property type="term" value="F:adenylate cyclase activity"/>
    <property type="evidence" value="ECO:0007669"/>
    <property type="project" value="UniProtKB-ARBA"/>
</dbReference>
<dbReference type="Gene3D" id="1.25.40.10">
    <property type="entry name" value="Tetratricopeptide repeat domain"/>
    <property type="match status" value="1"/>
</dbReference>
<dbReference type="InterPro" id="IPR041664">
    <property type="entry name" value="AAA_16"/>
</dbReference>
<evidence type="ECO:0008006" key="7">
    <source>
        <dbReference type="Google" id="ProtNLM"/>
    </source>
</evidence>
<dbReference type="GO" id="GO:0035556">
    <property type="term" value="P:intracellular signal transduction"/>
    <property type="evidence" value="ECO:0007669"/>
    <property type="project" value="InterPro"/>
</dbReference>
<dbReference type="PROSITE" id="PS50105">
    <property type="entry name" value="SAM_DOMAIN"/>
    <property type="match status" value="1"/>
</dbReference>
<evidence type="ECO:0000256" key="1">
    <source>
        <dbReference type="ARBA" id="ARBA00022741"/>
    </source>
</evidence>
<dbReference type="EMBL" id="CP017637">
    <property type="protein sequence ID" value="APG09869.1"/>
    <property type="molecule type" value="Genomic_DNA"/>
</dbReference>
<dbReference type="Proteomes" id="UP000181962">
    <property type="component" value="Chromosome"/>
</dbReference>
<evidence type="ECO:0000259" key="4">
    <source>
        <dbReference type="PROSITE" id="PS50125"/>
    </source>
</evidence>
<dbReference type="InterPro" id="IPR013761">
    <property type="entry name" value="SAM/pointed_sf"/>
</dbReference>
<dbReference type="Pfam" id="PF13191">
    <property type="entry name" value="AAA_16"/>
    <property type="match status" value="1"/>
</dbReference>
<keyword evidence="1" id="KW-0547">Nucleotide-binding</keyword>
<proteinExistence type="predicted"/>
<dbReference type="Pfam" id="PF00536">
    <property type="entry name" value="SAM_1"/>
    <property type="match status" value="1"/>
</dbReference>
<dbReference type="InterPro" id="IPR029787">
    <property type="entry name" value="Nucleotide_cyclase"/>
</dbReference>
<dbReference type="InterPro" id="IPR001660">
    <property type="entry name" value="SAM"/>
</dbReference>
<dbReference type="PROSITE" id="PS50125">
    <property type="entry name" value="GUANYLATE_CYCLASE_2"/>
    <property type="match status" value="1"/>
</dbReference>
<dbReference type="CDD" id="cd07302">
    <property type="entry name" value="CHD"/>
    <property type="match status" value="1"/>
</dbReference>
<dbReference type="GO" id="GO:0005524">
    <property type="term" value="F:ATP binding"/>
    <property type="evidence" value="ECO:0007669"/>
    <property type="project" value="UniProtKB-KW"/>
</dbReference>
<feature type="domain" description="SAM" evidence="3">
    <location>
        <begin position="1"/>
        <end position="61"/>
    </location>
</feature>
<dbReference type="AlphaFoldDB" id="A0A1L3F998"/>
<dbReference type="SMART" id="SM00044">
    <property type="entry name" value="CYCc"/>
    <property type="match status" value="1"/>
</dbReference>
<dbReference type="Gene3D" id="3.30.70.1230">
    <property type="entry name" value="Nucleotide cyclase"/>
    <property type="match status" value="1"/>
</dbReference>
<dbReference type="GO" id="GO:0005737">
    <property type="term" value="C:cytoplasm"/>
    <property type="evidence" value="ECO:0007669"/>
    <property type="project" value="TreeGrafter"/>
</dbReference>
<dbReference type="Gene3D" id="1.10.150.50">
    <property type="entry name" value="Transcription Factor, Ets-1"/>
    <property type="match status" value="1"/>
</dbReference>
<sequence length="1108" mass="121388">MAQLREWLEARGLGRYADALLAQDVELDILPELTDADLTAAGLPVGARKRLLQAIEGLRNLADPAMPSKGPPPVVPTTEPATEAERRQLTVLFCDVVGSTRLAETLDAEDLRNLLRSFQKVCVEAVQRHEGQIGLFIGDGVTAYFGYPRAHEDSAQSAVQAGLDIMAGLAELGRDGLEARCGVHTGPVVVGELGVGEKRLCDGIVGEAPNIAARLQALAPPGSLVMSDATLRLVEGFFEVEPLGPQMLRGVSVPIAIYRVLRPSTAPNRFEARSGHFLTPLVGRETELGFLTKRWENAMEGEGQAVLVQGEAGIGKSRLLQTLRMQLRETPHAEIVLYGSPQHQTSALWPVIQQLHRALGFAGEKDDVARRERLRHFLGDLDLDSADVVEPVAMLLGLSADPGWNAGPADPEQVRRAVFAALSRLTSAVQRRSPVLVVVEDAHWIDPSTTEHVGQMLTDVASQRLFVLLTARPEFQAPWSHSSQMVTLPLARLSRRETEAMIRGVAPDYLPSAMVAQLVAKTDGVPLFIEELTKSVAESRSNFGIGAAIEIPATLQAALHTRLDRLAPIRQIIQVAALLGRVFDADLLIAVSQRDPAAVKRALHDLIEAELIYPRRDPHCERYQFKHALIQDAAVSTLLRNQRAQLHRQIAVALVELRADAVEHSPELLAHHLQEAGDWEGALEYWQKAGAAAMARAAAREAVSHYANAINCSKKLDEVSGGAERMTHLHLAMANALMQTEGFGAERLGQALEDARRASADTTLVELQCEVVLSSGVYFYATGRNRDYLTIADQQLQKHVDLLPLAYVSGLWLNKGTAHFNRGEWRFALEALRKARGLIDRTDASRRMLLGGGDQLIAIHDILQRSLFAMGFIDEAVETTEHLVQAIDRMEKPFDIGWALNVKCYLSALFGRDDVLLQDAGKIIEISERHGFAARRGLGLSWRGLARSRLGELDAGIADAREGMVVLRGKGVVFRVQEKVCWLCDLLVQAGRYEEASHVLAEADAIAINTDDACFLAECTRIRGQIAACRNDPTGAVRLFEKAIAISQRQEARLFELCATTQLATVLARQGHPEEGQTRLRAIIDAFDTKHEIVDLAAARKVLDTLHR</sequence>
<evidence type="ECO:0000313" key="6">
    <source>
        <dbReference type="Proteomes" id="UP000181962"/>
    </source>
</evidence>